<dbReference type="GO" id="GO:0016810">
    <property type="term" value="F:hydrolase activity, acting on carbon-nitrogen (but not peptide) bonds"/>
    <property type="evidence" value="ECO:0007669"/>
    <property type="project" value="InterPro"/>
</dbReference>
<name>A0A1G7UNR0_9PSEU</name>
<proteinExistence type="predicted"/>
<protein>
    <submittedName>
        <fullName evidence="1">Protein Atu4866</fullName>
    </submittedName>
</protein>
<organism evidence="1 2">
    <name type="scientific">Lentzea fradiae</name>
    <dbReference type="NCBI Taxonomy" id="200378"/>
    <lineage>
        <taxon>Bacteria</taxon>
        <taxon>Bacillati</taxon>
        <taxon>Actinomycetota</taxon>
        <taxon>Actinomycetes</taxon>
        <taxon>Pseudonocardiales</taxon>
        <taxon>Pseudonocardiaceae</taxon>
        <taxon>Lentzea</taxon>
    </lineage>
</organism>
<accession>A0A1G7UNR0</accession>
<evidence type="ECO:0000313" key="1">
    <source>
        <dbReference type="EMBL" id="SDG48370.1"/>
    </source>
</evidence>
<evidence type="ECO:0000313" key="2">
    <source>
        <dbReference type="Proteomes" id="UP000199623"/>
    </source>
</evidence>
<dbReference type="SUPFAM" id="SSF51338">
    <property type="entry name" value="Composite domain of metallo-dependent hydrolases"/>
    <property type="match status" value="1"/>
</dbReference>
<gene>
    <name evidence="1" type="ORF">SAMN05216553_108281</name>
</gene>
<dbReference type="Gene3D" id="2.40.128.290">
    <property type="entry name" value="Uncharacterised protein Atu4866, PF11512"/>
    <property type="match status" value="1"/>
</dbReference>
<sequence>MTTTGLTRWNAQALERAGDGSPLLFTNAIILTGDPVIGNPAGDLLVGGDLVVGVGPGIIAAAEDDGANVVDCTGTVIVPAVVDGLGLLGLRGSRQDLAGVLVPGRRADFLVVPGGSEVDAATALRTRPEDVRAAVVGGVPVLWDGEVLAPQEEQSATSIFDDADLSGHPRLGTWIDESGFLHQHLTADGRYDETRGGREHAFQGRYTIIGDRIEYLDDLGFWAFGDFVGDELHHAGYVMRRAS</sequence>
<dbReference type="Proteomes" id="UP000199623">
    <property type="component" value="Unassembled WGS sequence"/>
</dbReference>
<dbReference type="RefSeq" id="WP_090051469.1">
    <property type="nucleotide sequence ID" value="NZ_FNCC01000008.1"/>
</dbReference>
<dbReference type="EMBL" id="FNCC01000008">
    <property type="protein sequence ID" value="SDG48370.1"/>
    <property type="molecule type" value="Genomic_DNA"/>
</dbReference>
<dbReference type="AlphaFoldDB" id="A0A1G7UNR0"/>
<dbReference type="Gene3D" id="2.30.40.10">
    <property type="entry name" value="Urease, subunit C, domain 1"/>
    <property type="match status" value="1"/>
</dbReference>
<dbReference type="OrthoDB" id="9810893at2"/>
<dbReference type="STRING" id="200378.SAMN05216553_108281"/>
<dbReference type="InterPro" id="IPR038646">
    <property type="entry name" value="Atu4866-like_sf"/>
</dbReference>
<dbReference type="InterPro" id="IPR011059">
    <property type="entry name" value="Metal-dep_hydrolase_composite"/>
</dbReference>
<keyword evidence="2" id="KW-1185">Reference proteome</keyword>
<dbReference type="Pfam" id="PF11512">
    <property type="entry name" value="Atu4866"/>
    <property type="match status" value="1"/>
</dbReference>
<reference evidence="2" key="1">
    <citation type="submission" date="2016-10" db="EMBL/GenBank/DDBJ databases">
        <authorList>
            <person name="Varghese N."/>
            <person name="Submissions S."/>
        </authorList>
    </citation>
    <scope>NUCLEOTIDE SEQUENCE [LARGE SCALE GENOMIC DNA]</scope>
    <source>
        <strain evidence="2">CGMCC 4.3506</strain>
    </source>
</reference>
<dbReference type="InterPro" id="IPR020955">
    <property type="entry name" value="Uncharacterised_Atu4866"/>
</dbReference>